<dbReference type="Gene3D" id="1.20.1250.20">
    <property type="entry name" value="MFS general substrate transporter like domains"/>
    <property type="match status" value="2"/>
</dbReference>
<comment type="caution">
    <text evidence="8">The sequence shown here is derived from an EMBL/GenBank/DDBJ whole genome shotgun (WGS) entry which is preliminary data.</text>
</comment>
<evidence type="ECO:0000256" key="6">
    <source>
        <dbReference type="SAM" id="Phobius"/>
    </source>
</evidence>
<feature type="transmembrane region" description="Helical" evidence="6">
    <location>
        <begin position="127"/>
        <end position="148"/>
    </location>
</feature>
<evidence type="ECO:0000313" key="9">
    <source>
        <dbReference type="Proteomes" id="UP001596109"/>
    </source>
</evidence>
<gene>
    <name evidence="8" type="ORF">ACFPRA_11025</name>
</gene>
<keyword evidence="2" id="KW-0813">Transport</keyword>
<dbReference type="EMBL" id="JBHSNO010000005">
    <property type="protein sequence ID" value="MFC5589423.1"/>
    <property type="molecule type" value="Genomic_DNA"/>
</dbReference>
<feature type="transmembrane region" description="Helical" evidence="6">
    <location>
        <begin position="154"/>
        <end position="174"/>
    </location>
</feature>
<dbReference type="InterPro" id="IPR036259">
    <property type="entry name" value="MFS_trans_sf"/>
</dbReference>
<dbReference type="PROSITE" id="PS50850">
    <property type="entry name" value="MFS"/>
    <property type="match status" value="1"/>
</dbReference>
<dbReference type="InterPro" id="IPR011701">
    <property type="entry name" value="MFS"/>
</dbReference>
<dbReference type="InterPro" id="IPR050382">
    <property type="entry name" value="MFS_Na/Anion_cotransporter"/>
</dbReference>
<evidence type="ECO:0000313" key="8">
    <source>
        <dbReference type="EMBL" id="MFC5589423.1"/>
    </source>
</evidence>
<feature type="transmembrane region" description="Helical" evidence="6">
    <location>
        <begin position="384"/>
        <end position="405"/>
    </location>
</feature>
<evidence type="ECO:0000256" key="3">
    <source>
        <dbReference type="ARBA" id="ARBA00022692"/>
    </source>
</evidence>
<feature type="transmembrane region" description="Helical" evidence="6">
    <location>
        <begin position="38"/>
        <end position="58"/>
    </location>
</feature>
<sequence length="426" mass="47095">MSYVTIIMFINFVDRIIISAATGPIMEEFGFSATQWGLILSAFFWGLVPFAFLSGIAADKWGPKKVWNIGVTWWSIFTIATPFAFNYVTFLIARIFFGAGEGPTLSNGIRVISNWVSPRETSTAASVVFLGVKLGPALGTPIIVWIIATYGWRVAFYVMGVMGLVWLFGWLRIFTDSPADNKYMSKEEKAWLAKEQGDVVSANISDKPSFKELFSLPKEVRKTLVTNLFSGFCFGYVLYFSMTWLPGYLTMELNMSLKTMGTVIMVLWLFAAFTSVIGARILDKLINKTGNRRIWGYWQSASFLIIGICMFLAGFVDSVLLILVFLTIAISANTLAESCINSVIPSIAPERAGSQAGLLQLAYTVPGIIAPIVTGIIVDMTNSFSFAFFLIAILVTIGSIVSLLFMRPSKMDVKGTEQIKPIIINH</sequence>
<evidence type="ECO:0000256" key="5">
    <source>
        <dbReference type="ARBA" id="ARBA00023136"/>
    </source>
</evidence>
<feature type="transmembrane region" description="Helical" evidence="6">
    <location>
        <begin position="294"/>
        <end position="313"/>
    </location>
</feature>
<dbReference type="PANTHER" id="PTHR11662">
    <property type="entry name" value="SOLUTE CARRIER FAMILY 17"/>
    <property type="match status" value="1"/>
</dbReference>
<name>A0ABW0TM20_9BACL</name>
<keyword evidence="9" id="KW-1185">Reference proteome</keyword>
<evidence type="ECO:0000256" key="1">
    <source>
        <dbReference type="ARBA" id="ARBA00004651"/>
    </source>
</evidence>
<dbReference type="InterPro" id="IPR020846">
    <property type="entry name" value="MFS_dom"/>
</dbReference>
<feature type="transmembrane region" description="Helical" evidence="6">
    <location>
        <begin position="319"/>
        <end position="336"/>
    </location>
</feature>
<dbReference type="Proteomes" id="UP001596109">
    <property type="component" value="Unassembled WGS sequence"/>
</dbReference>
<dbReference type="RefSeq" id="WP_381434080.1">
    <property type="nucleotide sequence ID" value="NZ_JBHSNO010000005.1"/>
</dbReference>
<evidence type="ECO:0000256" key="4">
    <source>
        <dbReference type="ARBA" id="ARBA00022989"/>
    </source>
</evidence>
<evidence type="ECO:0000259" key="7">
    <source>
        <dbReference type="PROSITE" id="PS50850"/>
    </source>
</evidence>
<comment type="subcellular location">
    <subcellularLocation>
        <location evidence="1">Cell membrane</location>
        <topology evidence="1">Multi-pass membrane protein</topology>
    </subcellularLocation>
</comment>
<feature type="transmembrane region" description="Helical" evidence="6">
    <location>
        <begin position="73"/>
        <end position="97"/>
    </location>
</feature>
<dbReference type="SUPFAM" id="SSF103473">
    <property type="entry name" value="MFS general substrate transporter"/>
    <property type="match status" value="1"/>
</dbReference>
<reference evidence="9" key="1">
    <citation type="journal article" date="2019" name="Int. J. Syst. Evol. Microbiol.">
        <title>The Global Catalogue of Microorganisms (GCM) 10K type strain sequencing project: providing services to taxonomists for standard genome sequencing and annotation.</title>
        <authorList>
            <consortium name="The Broad Institute Genomics Platform"/>
            <consortium name="The Broad Institute Genome Sequencing Center for Infectious Disease"/>
            <person name="Wu L."/>
            <person name="Ma J."/>
        </authorList>
    </citation>
    <scope>NUCLEOTIDE SEQUENCE [LARGE SCALE GENOMIC DNA]</scope>
    <source>
        <strain evidence="9">CGMCC 4.1434</strain>
    </source>
</reference>
<feature type="transmembrane region" description="Helical" evidence="6">
    <location>
        <begin position="262"/>
        <end position="282"/>
    </location>
</feature>
<protein>
    <submittedName>
        <fullName evidence="8">MFS transporter</fullName>
    </submittedName>
</protein>
<dbReference type="CDD" id="cd17319">
    <property type="entry name" value="MFS_ExuT_GudP_like"/>
    <property type="match status" value="1"/>
</dbReference>
<feature type="transmembrane region" description="Helical" evidence="6">
    <location>
        <begin position="224"/>
        <end position="242"/>
    </location>
</feature>
<feature type="domain" description="Major facilitator superfamily (MFS) profile" evidence="7">
    <location>
        <begin position="1"/>
        <end position="410"/>
    </location>
</feature>
<feature type="transmembrane region" description="Helical" evidence="6">
    <location>
        <begin position="357"/>
        <end position="378"/>
    </location>
</feature>
<proteinExistence type="predicted"/>
<evidence type="ECO:0000256" key="2">
    <source>
        <dbReference type="ARBA" id="ARBA00022448"/>
    </source>
</evidence>
<dbReference type="PANTHER" id="PTHR11662:SF399">
    <property type="entry name" value="FI19708P1-RELATED"/>
    <property type="match status" value="1"/>
</dbReference>
<accession>A0ABW0TM20</accession>
<dbReference type="Pfam" id="PF07690">
    <property type="entry name" value="MFS_1"/>
    <property type="match status" value="1"/>
</dbReference>
<keyword evidence="3 6" id="KW-0812">Transmembrane</keyword>
<keyword evidence="5 6" id="KW-0472">Membrane</keyword>
<keyword evidence="4 6" id="KW-1133">Transmembrane helix</keyword>
<organism evidence="8 9">
    <name type="scientific">Sporosarcina soli</name>
    <dbReference type="NCBI Taxonomy" id="334736"/>
    <lineage>
        <taxon>Bacteria</taxon>
        <taxon>Bacillati</taxon>
        <taxon>Bacillota</taxon>
        <taxon>Bacilli</taxon>
        <taxon>Bacillales</taxon>
        <taxon>Caryophanaceae</taxon>
        <taxon>Sporosarcina</taxon>
    </lineage>
</organism>